<dbReference type="Gene3D" id="3.30.420.10">
    <property type="entry name" value="Ribonuclease H-like superfamily/Ribonuclease H"/>
    <property type="match status" value="1"/>
</dbReference>
<comment type="caution">
    <text evidence="2">The sequence shown here is derived from an EMBL/GenBank/DDBJ whole genome shotgun (WGS) entry which is preliminary data.</text>
</comment>
<dbReference type="SUPFAM" id="SSF53098">
    <property type="entry name" value="Ribonuclease H-like"/>
    <property type="match status" value="1"/>
</dbReference>
<accession>A0A4Y7TL33</accession>
<evidence type="ECO:0000313" key="2">
    <source>
        <dbReference type="EMBL" id="TEB34886.1"/>
    </source>
</evidence>
<reference evidence="2 3" key="1">
    <citation type="journal article" date="2019" name="Nat. Ecol. Evol.">
        <title>Megaphylogeny resolves global patterns of mushroom evolution.</title>
        <authorList>
            <person name="Varga T."/>
            <person name="Krizsan K."/>
            <person name="Foldi C."/>
            <person name="Dima B."/>
            <person name="Sanchez-Garcia M."/>
            <person name="Sanchez-Ramirez S."/>
            <person name="Szollosi G.J."/>
            <person name="Szarkandi J.G."/>
            <person name="Papp V."/>
            <person name="Albert L."/>
            <person name="Andreopoulos W."/>
            <person name="Angelini C."/>
            <person name="Antonin V."/>
            <person name="Barry K.W."/>
            <person name="Bougher N.L."/>
            <person name="Buchanan P."/>
            <person name="Buyck B."/>
            <person name="Bense V."/>
            <person name="Catcheside P."/>
            <person name="Chovatia M."/>
            <person name="Cooper J."/>
            <person name="Damon W."/>
            <person name="Desjardin D."/>
            <person name="Finy P."/>
            <person name="Geml J."/>
            <person name="Haridas S."/>
            <person name="Hughes K."/>
            <person name="Justo A."/>
            <person name="Karasinski D."/>
            <person name="Kautmanova I."/>
            <person name="Kiss B."/>
            <person name="Kocsube S."/>
            <person name="Kotiranta H."/>
            <person name="LaButti K.M."/>
            <person name="Lechner B.E."/>
            <person name="Liimatainen K."/>
            <person name="Lipzen A."/>
            <person name="Lukacs Z."/>
            <person name="Mihaltcheva S."/>
            <person name="Morgado L.N."/>
            <person name="Niskanen T."/>
            <person name="Noordeloos M.E."/>
            <person name="Ohm R.A."/>
            <person name="Ortiz-Santana B."/>
            <person name="Ovrebo C."/>
            <person name="Racz N."/>
            <person name="Riley R."/>
            <person name="Savchenko A."/>
            <person name="Shiryaev A."/>
            <person name="Soop K."/>
            <person name="Spirin V."/>
            <person name="Szebenyi C."/>
            <person name="Tomsovsky M."/>
            <person name="Tulloss R.E."/>
            <person name="Uehling J."/>
            <person name="Grigoriev I.V."/>
            <person name="Vagvolgyi C."/>
            <person name="Papp T."/>
            <person name="Martin F.M."/>
            <person name="Miettinen O."/>
            <person name="Hibbett D.S."/>
            <person name="Nagy L.G."/>
        </authorList>
    </citation>
    <scope>NUCLEOTIDE SEQUENCE [LARGE SCALE GENOMIC DNA]</scope>
    <source>
        <strain evidence="2 3">FP101781</strain>
    </source>
</reference>
<dbReference type="InterPro" id="IPR036397">
    <property type="entry name" value="RNaseH_sf"/>
</dbReference>
<dbReference type="GO" id="GO:0003676">
    <property type="term" value="F:nucleic acid binding"/>
    <property type="evidence" value="ECO:0007669"/>
    <property type="project" value="InterPro"/>
</dbReference>
<dbReference type="AlphaFoldDB" id="A0A4Y7TL33"/>
<feature type="non-terminal residue" evidence="2">
    <location>
        <position position="1"/>
    </location>
</feature>
<dbReference type="InterPro" id="IPR012337">
    <property type="entry name" value="RNaseH-like_sf"/>
</dbReference>
<dbReference type="EMBL" id="QPFP01000008">
    <property type="protein sequence ID" value="TEB34886.1"/>
    <property type="molecule type" value="Genomic_DNA"/>
</dbReference>
<proteinExistence type="predicted"/>
<dbReference type="Proteomes" id="UP000298030">
    <property type="component" value="Unassembled WGS sequence"/>
</dbReference>
<dbReference type="InterPro" id="IPR002156">
    <property type="entry name" value="RNaseH_domain"/>
</dbReference>
<gene>
    <name evidence="2" type="ORF">FA13DRAFT_1624844</name>
</gene>
<sequence>RVPDAQTNNRAEIYAVWHVLRVCNTRQSLNSDSEYVINMLTEWAPERDGMGWRGVNGGAFMGMMSLL</sequence>
<feature type="domain" description="RNase H type-1" evidence="1">
    <location>
        <begin position="3"/>
        <end position="52"/>
    </location>
</feature>
<dbReference type="GO" id="GO:0004523">
    <property type="term" value="F:RNA-DNA hybrid ribonuclease activity"/>
    <property type="evidence" value="ECO:0007669"/>
    <property type="project" value="InterPro"/>
</dbReference>
<dbReference type="Pfam" id="PF00075">
    <property type="entry name" value="RNase_H"/>
    <property type="match status" value="1"/>
</dbReference>
<name>A0A4Y7TL33_COPMI</name>
<dbReference type="OrthoDB" id="2898134at2759"/>
<evidence type="ECO:0000313" key="3">
    <source>
        <dbReference type="Proteomes" id="UP000298030"/>
    </source>
</evidence>
<evidence type="ECO:0000259" key="1">
    <source>
        <dbReference type="Pfam" id="PF00075"/>
    </source>
</evidence>
<protein>
    <recommendedName>
        <fullName evidence="1">RNase H type-1 domain-containing protein</fullName>
    </recommendedName>
</protein>
<keyword evidence="3" id="KW-1185">Reference proteome</keyword>
<organism evidence="2 3">
    <name type="scientific">Coprinellus micaceus</name>
    <name type="common">Glistening ink-cap mushroom</name>
    <name type="synonym">Coprinus micaceus</name>
    <dbReference type="NCBI Taxonomy" id="71717"/>
    <lineage>
        <taxon>Eukaryota</taxon>
        <taxon>Fungi</taxon>
        <taxon>Dikarya</taxon>
        <taxon>Basidiomycota</taxon>
        <taxon>Agaricomycotina</taxon>
        <taxon>Agaricomycetes</taxon>
        <taxon>Agaricomycetidae</taxon>
        <taxon>Agaricales</taxon>
        <taxon>Agaricineae</taxon>
        <taxon>Psathyrellaceae</taxon>
        <taxon>Coprinellus</taxon>
    </lineage>
</organism>